<evidence type="ECO:0000256" key="1">
    <source>
        <dbReference type="ARBA" id="ARBA00004236"/>
    </source>
</evidence>
<evidence type="ECO:0000259" key="13">
    <source>
        <dbReference type="PROSITE" id="PS51007"/>
    </source>
</evidence>
<dbReference type="EMBL" id="QEOB01000010">
    <property type="protein sequence ID" value="PVX81876.1"/>
    <property type="molecule type" value="Genomic_DNA"/>
</dbReference>
<dbReference type="PANTHER" id="PTHR35008:SF8">
    <property type="entry name" value="ALCOHOL DEHYDROGENASE CYTOCHROME C SUBUNIT"/>
    <property type="match status" value="1"/>
</dbReference>
<dbReference type="PANTHER" id="PTHR35008">
    <property type="entry name" value="BLL4482 PROTEIN-RELATED"/>
    <property type="match status" value="1"/>
</dbReference>
<dbReference type="InterPro" id="IPR009056">
    <property type="entry name" value="Cyt_c-like_dom"/>
</dbReference>
<feature type="domain" description="Cytochrome c" evidence="13">
    <location>
        <begin position="187"/>
        <end position="295"/>
    </location>
</feature>
<comment type="subcellular location">
    <subcellularLocation>
        <location evidence="1">Cell membrane</location>
    </subcellularLocation>
</comment>
<protein>
    <submittedName>
        <fullName evidence="14">Mono/diheme cytochrome c family protein</fullName>
    </submittedName>
</protein>
<evidence type="ECO:0000256" key="5">
    <source>
        <dbReference type="ARBA" id="ARBA00022723"/>
    </source>
</evidence>
<evidence type="ECO:0000256" key="7">
    <source>
        <dbReference type="ARBA" id="ARBA00022737"/>
    </source>
</evidence>
<keyword evidence="9 11" id="KW-0408">Iron</keyword>
<dbReference type="InterPro" id="IPR014353">
    <property type="entry name" value="Membr-bd_ADH_cyt_c"/>
</dbReference>
<keyword evidence="6 12" id="KW-0732">Signal</keyword>
<keyword evidence="3" id="KW-1003">Cell membrane</keyword>
<keyword evidence="15" id="KW-1185">Reference proteome</keyword>
<evidence type="ECO:0000256" key="2">
    <source>
        <dbReference type="ARBA" id="ARBA00022448"/>
    </source>
</evidence>
<dbReference type="InterPro" id="IPR008168">
    <property type="entry name" value="Cyt_C_IC"/>
</dbReference>
<feature type="domain" description="Cytochrome c" evidence="13">
    <location>
        <begin position="41"/>
        <end position="144"/>
    </location>
</feature>
<reference evidence="14 15" key="1">
    <citation type="submission" date="2018-05" db="EMBL/GenBank/DDBJ databases">
        <title>Genomic Encyclopedia of Type Strains, Phase IV (KMG-V): Genome sequencing to study the core and pangenomes of soil and plant-associated prokaryotes.</title>
        <authorList>
            <person name="Whitman W."/>
        </authorList>
    </citation>
    <scope>NUCLEOTIDE SEQUENCE [LARGE SCALE GENOMIC DNA]</scope>
    <source>
        <strain evidence="14 15">SCZa-39</strain>
    </source>
</reference>
<sequence length="438" mass="45436">MNFLKTLTSAALMTTAALGASLAAAAPQAQTGIAALNPQAALIKQGEYLARAGDCMACHSAAGRKPYTGGLPIVSGIGTIYSTNITPGKHGGIGNYTEPQFAAAVRTGIRADGSHLYPAMPYPSYAKISDADIHALYTYFMQGVAPSDDPAPATDLSFPFNQRWGMALWNWAFTSDQPFKGPDGASEQVRRGAYLVESLGHCGSCHTPRGFAMNEKALDSSHALFLAGGKLNGWNVPALRGMSHWSEQDIVDYLQTGRNSKAAVAGEMTSVVYNSTSHLNDADLNAIAAYLKTLSPAGAHAGDAAATPGHAPGDAGTTAARLTAARNLTLGERLYLDNCSACHFVNGKGAPRVFPHLDGATVVNASDPAGLVSVILNGAQTPSTAKAPSVLPMPGFASRLSDDDVAALATFVRSGWSNHAGAVDASQVAKVRGATRHE</sequence>
<name>A0ABX5KJS0_9BURK</name>
<keyword evidence="10" id="KW-0472">Membrane</keyword>
<dbReference type="Gene3D" id="1.10.760.10">
    <property type="entry name" value="Cytochrome c-like domain"/>
    <property type="match status" value="3"/>
</dbReference>
<evidence type="ECO:0000256" key="4">
    <source>
        <dbReference type="ARBA" id="ARBA00022617"/>
    </source>
</evidence>
<evidence type="ECO:0000256" key="6">
    <source>
        <dbReference type="ARBA" id="ARBA00022729"/>
    </source>
</evidence>
<proteinExistence type="predicted"/>
<dbReference type="PIRSF" id="PIRSF000018">
    <property type="entry name" value="Mb_ADH_cyt_c"/>
    <property type="match status" value="1"/>
</dbReference>
<evidence type="ECO:0000256" key="8">
    <source>
        <dbReference type="ARBA" id="ARBA00022982"/>
    </source>
</evidence>
<organism evidence="14 15">
    <name type="scientific">Paraburkholderia unamae</name>
    <dbReference type="NCBI Taxonomy" id="219649"/>
    <lineage>
        <taxon>Bacteria</taxon>
        <taxon>Pseudomonadati</taxon>
        <taxon>Pseudomonadota</taxon>
        <taxon>Betaproteobacteria</taxon>
        <taxon>Burkholderiales</taxon>
        <taxon>Burkholderiaceae</taxon>
        <taxon>Paraburkholderia</taxon>
    </lineage>
</organism>
<evidence type="ECO:0000313" key="15">
    <source>
        <dbReference type="Proteomes" id="UP000245712"/>
    </source>
</evidence>
<dbReference type="Proteomes" id="UP000245712">
    <property type="component" value="Unassembled WGS sequence"/>
</dbReference>
<keyword evidence="5 11" id="KW-0479">Metal-binding</keyword>
<dbReference type="Pfam" id="PF00034">
    <property type="entry name" value="Cytochrom_C"/>
    <property type="match status" value="3"/>
</dbReference>
<keyword evidence="7" id="KW-0677">Repeat</keyword>
<keyword evidence="2" id="KW-0813">Transport</keyword>
<evidence type="ECO:0000256" key="9">
    <source>
        <dbReference type="ARBA" id="ARBA00023004"/>
    </source>
</evidence>
<comment type="caution">
    <text evidence="14">The sequence shown here is derived from an EMBL/GenBank/DDBJ whole genome shotgun (WGS) entry which is preliminary data.</text>
</comment>
<gene>
    <name evidence="14" type="ORF">C7402_110281</name>
</gene>
<evidence type="ECO:0000313" key="14">
    <source>
        <dbReference type="EMBL" id="PVX81876.1"/>
    </source>
</evidence>
<feature type="signal peptide" evidence="12">
    <location>
        <begin position="1"/>
        <end position="25"/>
    </location>
</feature>
<dbReference type="InterPro" id="IPR051459">
    <property type="entry name" value="Cytochrome_c-type_DH"/>
</dbReference>
<evidence type="ECO:0000256" key="3">
    <source>
        <dbReference type="ARBA" id="ARBA00022475"/>
    </source>
</evidence>
<dbReference type="InterPro" id="IPR036909">
    <property type="entry name" value="Cyt_c-like_dom_sf"/>
</dbReference>
<feature type="domain" description="Cytochrome c" evidence="13">
    <location>
        <begin position="326"/>
        <end position="416"/>
    </location>
</feature>
<evidence type="ECO:0000256" key="10">
    <source>
        <dbReference type="ARBA" id="ARBA00023136"/>
    </source>
</evidence>
<keyword evidence="8" id="KW-0249">Electron transport</keyword>
<accession>A0ABX5KJS0</accession>
<dbReference type="PROSITE" id="PS51007">
    <property type="entry name" value="CYTC"/>
    <property type="match status" value="3"/>
</dbReference>
<dbReference type="PRINTS" id="PR00605">
    <property type="entry name" value="CYTCHROMECIC"/>
</dbReference>
<feature type="chain" id="PRO_5047545243" evidence="12">
    <location>
        <begin position="26"/>
        <end position="438"/>
    </location>
</feature>
<dbReference type="RefSeq" id="WP_116612139.1">
    <property type="nucleotide sequence ID" value="NZ_QEOB01000010.1"/>
</dbReference>
<evidence type="ECO:0000256" key="11">
    <source>
        <dbReference type="PROSITE-ProRule" id="PRU00433"/>
    </source>
</evidence>
<dbReference type="SUPFAM" id="SSF46626">
    <property type="entry name" value="Cytochrome c"/>
    <property type="match status" value="3"/>
</dbReference>
<evidence type="ECO:0000256" key="12">
    <source>
        <dbReference type="SAM" id="SignalP"/>
    </source>
</evidence>
<keyword evidence="4 11" id="KW-0349">Heme</keyword>